<dbReference type="Pfam" id="PF16277">
    <property type="entry name" value="DUF4926"/>
    <property type="match status" value="1"/>
</dbReference>
<dbReference type="AlphaFoldDB" id="A0A927AZ23"/>
<protein>
    <submittedName>
        <fullName evidence="1">DUF4926 domain-containing protein</fullName>
    </submittedName>
</protein>
<sequence length="81" mass="9116">MKFDLFQRAVLGKDFPQHGLKKGDMGIVVEHIAHADQNDGYILEFFDAQGNTIDVLPVLESDLDAPRPNTILTYREMTRAA</sequence>
<proteinExistence type="predicted"/>
<dbReference type="EMBL" id="JACXAA010000002">
    <property type="protein sequence ID" value="MBD2752385.1"/>
    <property type="molecule type" value="Genomic_DNA"/>
</dbReference>
<dbReference type="RefSeq" id="WP_191038030.1">
    <property type="nucleotide sequence ID" value="NZ_JACXAA010000002.1"/>
</dbReference>
<keyword evidence="2" id="KW-1185">Reference proteome</keyword>
<dbReference type="InterPro" id="IPR032568">
    <property type="entry name" value="DUF4926"/>
</dbReference>
<name>A0A927AZ23_9BACT</name>
<comment type="caution">
    <text evidence="1">The sequence shown here is derived from an EMBL/GenBank/DDBJ whole genome shotgun (WGS) entry which is preliminary data.</text>
</comment>
<evidence type="ECO:0000313" key="1">
    <source>
        <dbReference type="EMBL" id="MBD2752385.1"/>
    </source>
</evidence>
<evidence type="ECO:0000313" key="2">
    <source>
        <dbReference type="Proteomes" id="UP000653797"/>
    </source>
</evidence>
<gene>
    <name evidence="1" type="ORF">IC230_05755</name>
</gene>
<accession>A0A927AZ23</accession>
<reference evidence="1" key="1">
    <citation type="submission" date="2020-09" db="EMBL/GenBank/DDBJ databases">
        <authorList>
            <person name="Kim M.K."/>
        </authorList>
    </citation>
    <scope>NUCLEOTIDE SEQUENCE</scope>
    <source>
        <strain evidence="1">BT704</strain>
    </source>
</reference>
<organism evidence="1 2">
    <name type="scientific">Spirosoma validum</name>
    <dbReference type="NCBI Taxonomy" id="2771355"/>
    <lineage>
        <taxon>Bacteria</taxon>
        <taxon>Pseudomonadati</taxon>
        <taxon>Bacteroidota</taxon>
        <taxon>Cytophagia</taxon>
        <taxon>Cytophagales</taxon>
        <taxon>Cytophagaceae</taxon>
        <taxon>Spirosoma</taxon>
    </lineage>
</organism>
<dbReference type="Proteomes" id="UP000653797">
    <property type="component" value="Unassembled WGS sequence"/>
</dbReference>